<dbReference type="KEGG" id="cyn:Cyan7425_3235"/>
<name>B8HNX5_CYAP4</name>
<protein>
    <submittedName>
        <fullName evidence="1">Uncharacterized protein</fullName>
    </submittedName>
</protein>
<dbReference type="HOGENOM" id="CLU_083853_0_0_3"/>
<proteinExistence type="predicted"/>
<organism evidence="1">
    <name type="scientific">Cyanothece sp. (strain PCC 7425 / ATCC 29141)</name>
    <dbReference type="NCBI Taxonomy" id="395961"/>
    <lineage>
        <taxon>Bacteria</taxon>
        <taxon>Bacillati</taxon>
        <taxon>Cyanobacteriota</taxon>
        <taxon>Cyanophyceae</taxon>
        <taxon>Gomontiellales</taxon>
        <taxon>Cyanothecaceae</taxon>
        <taxon>Cyanothece</taxon>
    </lineage>
</organism>
<accession>B8HNX5</accession>
<dbReference type="STRING" id="395961.Cyan7425_3235"/>
<reference evidence="1" key="1">
    <citation type="submission" date="2009-01" db="EMBL/GenBank/DDBJ databases">
        <title>Complete sequence of chromosome Cyanothece sp. PCC 7425.</title>
        <authorList>
            <consortium name="US DOE Joint Genome Institute"/>
            <person name="Lucas S."/>
            <person name="Copeland A."/>
            <person name="Lapidus A."/>
            <person name="Glavina del Rio T."/>
            <person name="Dalin E."/>
            <person name="Tice H."/>
            <person name="Bruce D."/>
            <person name="Goodwin L."/>
            <person name="Pitluck S."/>
            <person name="Sims D."/>
            <person name="Meineke L."/>
            <person name="Brettin T."/>
            <person name="Detter J.C."/>
            <person name="Han C."/>
            <person name="Larimer F."/>
            <person name="Land M."/>
            <person name="Hauser L."/>
            <person name="Kyrpides N."/>
            <person name="Ovchinnikova G."/>
            <person name="Liberton M."/>
            <person name="Stoeckel J."/>
            <person name="Banerjee A."/>
            <person name="Singh A."/>
            <person name="Page L."/>
            <person name="Sato H."/>
            <person name="Zhao L."/>
            <person name="Sherman L."/>
            <person name="Pakrasi H."/>
            <person name="Richardson P."/>
        </authorList>
    </citation>
    <scope>NUCLEOTIDE SEQUENCE</scope>
    <source>
        <strain evidence="1">PCC 7425</strain>
    </source>
</reference>
<sequence>MQTSEHQRAFGVFANQQDTEQSLNELNASGFPMDHVSIVVKQADEDAEFSGAHASNRIGGQNVNTPLGVVNDTVAASSWGFILAGLTSLALPGIGPILAAGSLGAALVAATASTGIGALAAHNIVKALTQLGIPESQAGLYSDRVLQGNYLVMVEGNADQIQSAEQVFSHYPIKNWGIFTAS</sequence>
<dbReference type="PANTHER" id="PTHR36109:SF2">
    <property type="entry name" value="MEMBRANE PROTEIN"/>
    <property type="match status" value="1"/>
</dbReference>
<dbReference type="eggNOG" id="COG3237">
    <property type="taxonomic scope" value="Bacteria"/>
</dbReference>
<gene>
    <name evidence="1" type="ordered locus">Cyan7425_3235</name>
</gene>
<dbReference type="OrthoDB" id="462701at2"/>
<evidence type="ECO:0000313" key="1">
    <source>
        <dbReference type="EMBL" id="ACL45562.1"/>
    </source>
</evidence>
<dbReference type="AlphaFoldDB" id="B8HNX5"/>
<dbReference type="PANTHER" id="PTHR36109">
    <property type="entry name" value="MEMBRANE PROTEIN-RELATED"/>
    <property type="match status" value="1"/>
</dbReference>
<dbReference type="EMBL" id="CP001344">
    <property type="protein sequence ID" value="ACL45562.1"/>
    <property type="molecule type" value="Genomic_DNA"/>
</dbReference>
<dbReference type="InterPro" id="IPR052948">
    <property type="entry name" value="Low_temp-induced_all0457"/>
</dbReference>